<keyword evidence="3" id="KW-1185">Reference proteome</keyword>
<dbReference type="InterPro" id="IPR013087">
    <property type="entry name" value="Znf_C2H2_type"/>
</dbReference>
<feature type="domain" description="C2H2-type" evidence="1">
    <location>
        <begin position="79"/>
        <end position="100"/>
    </location>
</feature>
<gene>
    <name evidence="2" type="ORF">CDAR_236961</name>
</gene>
<comment type="caution">
    <text evidence="2">The sequence shown here is derived from an EMBL/GenBank/DDBJ whole genome shotgun (WGS) entry which is preliminary data.</text>
</comment>
<name>A0AAV4W3A3_9ARAC</name>
<dbReference type="Proteomes" id="UP001054837">
    <property type="component" value="Unassembled WGS sequence"/>
</dbReference>
<dbReference type="PROSITE" id="PS00028">
    <property type="entry name" value="ZINC_FINGER_C2H2_1"/>
    <property type="match status" value="1"/>
</dbReference>
<accession>A0AAV4W3A3</accession>
<reference evidence="2 3" key="1">
    <citation type="submission" date="2021-06" db="EMBL/GenBank/DDBJ databases">
        <title>Caerostris darwini draft genome.</title>
        <authorList>
            <person name="Kono N."/>
            <person name="Arakawa K."/>
        </authorList>
    </citation>
    <scope>NUCLEOTIDE SEQUENCE [LARGE SCALE GENOMIC DNA]</scope>
</reference>
<evidence type="ECO:0000313" key="2">
    <source>
        <dbReference type="EMBL" id="GIY75930.1"/>
    </source>
</evidence>
<dbReference type="AlphaFoldDB" id="A0AAV4W3A3"/>
<proteinExistence type="predicted"/>
<organism evidence="2 3">
    <name type="scientific">Caerostris darwini</name>
    <dbReference type="NCBI Taxonomy" id="1538125"/>
    <lineage>
        <taxon>Eukaryota</taxon>
        <taxon>Metazoa</taxon>
        <taxon>Ecdysozoa</taxon>
        <taxon>Arthropoda</taxon>
        <taxon>Chelicerata</taxon>
        <taxon>Arachnida</taxon>
        <taxon>Araneae</taxon>
        <taxon>Araneomorphae</taxon>
        <taxon>Entelegynae</taxon>
        <taxon>Araneoidea</taxon>
        <taxon>Araneidae</taxon>
        <taxon>Caerostris</taxon>
    </lineage>
</organism>
<dbReference type="EMBL" id="BPLQ01013935">
    <property type="protein sequence ID" value="GIY75930.1"/>
    <property type="molecule type" value="Genomic_DNA"/>
</dbReference>
<evidence type="ECO:0000313" key="3">
    <source>
        <dbReference type="Proteomes" id="UP001054837"/>
    </source>
</evidence>
<evidence type="ECO:0000259" key="1">
    <source>
        <dbReference type="PROSITE" id="PS00028"/>
    </source>
</evidence>
<sequence>MRYLLTISADQRLQIQVVREFQRDFQDHETNLQETAVVPRFPSESTIQANSEAQKCFFKFTSKNCNFVLDDKNFQLYFCQICRAKYKQKYSQKRHFLSSHVNPIYIYISDLWNCRIAVSNREILEDLYKVRKSSERRRFGTDSVTSKCQGG</sequence>
<protein>
    <recommendedName>
        <fullName evidence="1">C2H2-type domain-containing protein</fullName>
    </recommendedName>
</protein>